<keyword evidence="3" id="KW-0813">Transport</keyword>
<evidence type="ECO:0000256" key="4">
    <source>
        <dbReference type="ARBA" id="ARBA00022528"/>
    </source>
</evidence>
<organism evidence="18 19">
    <name type="scientific">Clathrospora elynae</name>
    <dbReference type="NCBI Taxonomy" id="706981"/>
    <lineage>
        <taxon>Eukaryota</taxon>
        <taxon>Fungi</taxon>
        <taxon>Dikarya</taxon>
        <taxon>Ascomycota</taxon>
        <taxon>Pezizomycotina</taxon>
        <taxon>Dothideomycetes</taxon>
        <taxon>Pleosporomycetidae</taxon>
        <taxon>Pleosporales</taxon>
        <taxon>Diademaceae</taxon>
        <taxon>Clathrospora</taxon>
    </lineage>
</organism>
<dbReference type="GO" id="GO:0016020">
    <property type="term" value="C:membrane"/>
    <property type="evidence" value="ECO:0007669"/>
    <property type="project" value="UniProtKB-SubCell"/>
</dbReference>
<evidence type="ECO:0000256" key="2">
    <source>
        <dbReference type="ARBA" id="ARBA00004167"/>
    </source>
</evidence>
<evidence type="ECO:0000256" key="15">
    <source>
        <dbReference type="SAM" id="Coils"/>
    </source>
</evidence>
<dbReference type="GO" id="GO:0046872">
    <property type="term" value="F:metal ion binding"/>
    <property type="evidence" value="ECO:0007669"/>
    <property type="project" value="UniProtKB-KW"/>
</dbReference>
<feature type="compositionally biased region" description="Basic residues" evidence="16">
    <location>
        <begin position="421"/>
        <end position="445"/>
    </location>
</feature>
<accession>A0A6A5SLW1</accession>
<keyword evidence="12" id="KW-1133">Transmembrane helix</keyword>
<reference evidence="18" key="1">
    <citation type="journal article" date="2020" name="Stud. Mycol.">
        <title>101 Dothideomycetes genomes: a test case for predicting lifestyles and emergence of pathogens.</title>
        <authorList>
            <person name="Haridas S."/>
            <person name="Albert R."/>
            <person name="Binder M."/>
            <person name="Bloem J."/>
            <person name="Labutti K."/>
            <person name="Salamov A."/>
            <person name="Andreopoulos B."/>
            <person name="Baker S."/>
            <person name="Barry K."/>
            <person name="Bills G."/>
            <person name="Bluhm B."/>
            <person name="Cannon C."/>
            <person name="Castanera R."/>
            <person name="Culley D."/>
            <person name="Daum C."/>
            <person name="Ezra D."/>
            <person name="Gonzalez J."/>
            <person name="Henrissat B."/>
            <person name="Kuo A."/>
            <person name="Liang C."/>
            <person name="Lipzen A."/>
            <person name="Lutzoni F."/>
            <person name="Magnuson J."/>
            <person name="Mondo S."/>
            <person name="Nolan M."/>
            <person name="Ohm R."/>
            <person name="Pangilinan J."/>
            <person name="Park H.-J."/>
            <person name="Ramirez L."/>
            <person name="Alfaro M."/>
            <person name="Sun H."/>
            <person name="Tritt A."/>
            <person name="Yoshinaga Y."/>
            <person name="Zwiers L.-H."/>
            <person name="Turgeon B."/>
            <person name="Goodwin S."/>
            <person name="Spatafora J."/>
            <person name="Crous P."/>
            <person name="Grigoriev I."/>
        </authorList>
    </citation>
    <scope>NUCLEOTIDE SEQUENCE</scope>
    <source>
        <strain evidence="18">CBS 161.51</strain>
    </source>
</reference>
<evidence type="ECO:0000256" key="9">
    <source>
        <dbReference type="ARBA" id="ARBA00022805"/>
    </source>
</evidence>
<feature type="domain" description="G" evidence="17">
    <location>
        <begin position="11"/>
        <end position="90"/>
    </location>
</feature>
<feature type="region of interest" description="Disordered" evidence="16">
    <location>
        <begin position="533"/>
        <end position="561"/>
    </location>
</feature>
<feature type="compositionally biased region" description="Basic and acidic residues" evidence="16">
    <location>
        <begin position="546"/>
        <end position="561"/>
    </location>
</feature>
<keyword evidence="11" id="KW-0653">Protein transport</keyword>
<dbReference type="Pfam" id="PF01926">
    <property type="entry name" value="MMR_HSR1"/>
    <property type="match status" value="2"/>
</dbReference>
<evidence type="ECO:0000256" key="5">
    <source>
        <dbReference type="ARBA" id="ARBA00022640"/>
    </source>
</evidence>
<proteinExistence type="predicted"/>
<feature type="coiled-coil region" evidence="15">
    <location>
        <begin position="777"/>
        <end position="855"/>
    </location>
</feature>
<evidence type="ECO:0000256" key="12">
    <source>
        <dbReference type="ARBA" id="ARBA00022989"/>
    </source>
</evidence>
<feature type="region of interest" description="Disordered" evidence="16">
    <location>
        <begin position="400"/>
        <end position="489"/>
    </location>
</feature>
<name>A0A6A5SLW1_9PLEO</name>
<keyword evidence="10" id="KW-0460">Magnesium</keyword>
<evidence type="ECO:0000256" key="3">
    <source>
        <dbReference type="ARBA" id="ARBA00022448"/>
    </source>
</evidence>
<gene>
    <name evidence="18" type="ORF">EJ02DRAFT_406290</name>
</gene>
<comment type="cofactor">
    <cofactor evidence="1">
        <name>Mg(2+)</name>
        <dbReference type="ChEBI" id="CHEBI:18420"/>
    </cofactor>
</comment>
<keyword evidence="8" id="KW-0378">Hydrolase</keyword>
<evidence type="ECO:0000256" key="1">
    <source>
        <dbReference type="ARBA" id="ARBA00001946"/>
    </source>
</evidence>
<keyword evidence="13" id="KW-0472">Membrane</keyword>
<dbReference type="GO" id="GO:0015031">
    <property type="term" value="P:protein transport"/>
    <property type="evidence" value="ECO:0007669"/>
    <property type="project" value="UniProtKB-KW"/>
</dbReference>
<evidence type="ECO:0000259" key="17">
    <source>
        <dbReference type="Pfam" id="PF01926"/>
    </source>
</evidence>
<dbReference type="Proteomes" id="UP000800038">
    <property type="component" value="Unassembled WGS sequence"/>
</dbReference>
<dbReference type="InterPro" id="IPR027417">
    <property type="entry name" value="P-loop_NTPase"/>
</dbReference>
<sequence>MLTDITREIGILVMGLTGAGKSAFISQLTQQDVEIGHSLESCTTDAMGYFFHRKNGQKVYLIDTPGFDDTHEDNAKVFREIATLICTVCDGHRLFIGGMIYVQRITDMRMSGSSLNSLRIFEKICGEHCFEDVTIVTTMWGLLKTEEARDAAIAREEMLRSRPEYFGNLVNANARMERHNDNHDSALHIIETLADRRRKVHLQLQREMKRSETMTLGETTVGRYLEGELKNVRKKYETERRELQDFQSEVLGDDDLKSTIGEQITEYSELVNKTEMDQRSLSITCDDMRCEQREWCIKRRYEELEETVANIKSARVLELEEQLQRSAEDIGKLQRENQAQRWENRVQSVELQDQDKKFEADKKELEDQIKRDKAAREKARLKRLFYFHFLWFARDVLPKDGKEPGNSPRRADSLPVEAKLSLRHGSKHAKKGALLKSRHNGKLRVKFTPSSDDRIEQQNAAHQYSEEQYSLSHDQSYKVESEDELEDEDPQFSIYGQSFTVSQAQSPTMKFPNNGNICIPPATFMGPNGLVRNPPMAVNNPHRRYPSPEKSPKQPKLTGEKSPEDIIIAVMGITGCGKTTFVNFFSEQPLPVGHGLDSCTESVQVVPCTLEDGVKIYLVDTPGFDDSYRSDSEILREVALWLNKAHASDLKLSGIILLQRISDVRVGGSGIKNIKMFQKLCGDDTLASVVLATTMWDMALEKAAIDREKELKQQPQLWKRMIDYGSQVFRHDQEKTSALKIIKYLVARKRPVTLDIQREMVDQKLELLQTGAGGELASAVEKLIQHYEKKLKELESDLKEAWEKRDQERRDILKAAKKEHQENLTKNKEELLKLRISAEQLVEEAKKLYEKTAKETMKQSEEKHAKDLDKQRIFLQKQFKENYFRMMSERACAVM</sequence>
<evidence type="ECO:0000256" key="8">
    <source>
        <dbReference type="ARBA" id="ARBA00022801"/>
    </source>
</evidence>
<dbReference type="SUPFAM" id="SSF52540">
    <property type="entry name" value="P-loop containing nucleoside triphosphate hydrolases"/>
    <property type="match status" value="2"/>
</dbReference>
<dbReference type="AlphaFoldDB" id="A0A6A5SLW1"/>
<keyword evidence="7" id="KW-0479">Metal-binding</keyword>
<feature type="coiled-coil region" evidence="15">
    <location>
        <begin position="316"/>
        <end position="382"/>
    </location>
</feature>
<evidence type="ECO:0000256" key="7">
    <source>
        <dbReference type="ARBA" id="ARBA00022723"/>
    </source>
</evidence>
<dbReference type="PANTHER" id="PTHR10903">
    <property type="entry name" value="GTPASE, IMAP FAMILY MEMBER-RELATED"/>
    <property type="match status" value="1"/>
</dbReference>
<dbReference type="OrthoDB" id="8954335at2759"/>
<keyword evidence="6" id="KW-0812">Transmembrane</keyword>
<dbReference type="GO" id="GO:0005525">
    <property type="term" value="F:GTP binding"/>
    <property type="evidence" value="ECO:0007669"/>
    <property type="project" value="InterPro"/>
</dbReference>
<feature type="domain" description="G" evidence="17">
    <location>
        <begin position="568"/>
        <end position="628"/>
    </location>
</feature>
<evidence type="ECO:0000256" key="14">
    <source>
        <dbReference type="ARBA" id="ARBA00024013"/>
    </source>
</evidence>
<evidence type="ECO:0000256" key="16">
    <source>
        <dbReference type="SAM" id="MobiDB-lite"/>
    </source>
</evidence>
<dbReference type="CDD" id="cd00882">
    <property type="entry name" value="Ras_like_GTPase"/>
    <property type="match status" value="2"/>
</dbReference>
<comment type="subcellular location">
    <subcellularLocation>
        <location evidence="2">Membrane</location>
        <topology evidence="2">Single-pass membrane protein</topology>
    </subcellularLocation>
    <subcellularLocation>
        <location evidence="14">Plastid</location>
        <location evidence="14">Chloroplast outer membrane</location>
    </subcellularLocation>
</comment>
<keyword evidence="15" id="KW-0175">Coiled coil</keyword>
<keyword evidence="4" id="KW-0150">Chloroplast</keyword>
<evidence type="ECO:0000256" key="6">
    <source>
        <dbReference type="ARBA" id="ARBA00022692"/>
    </source>
</evidence>
<evidence type="ECO:0000256" key="13">
    <source>
        <dbReference type="ARBA" id="ARBA00023136"/>
    </source>
</evidence>
<dbReference type="InterPro" id="IPR006073">
    <property type="entry name" value="GTP-bd"/>
</dbReference>
<keyword evidence="19" id="KW-1185">Reference proteome</keyword>
<evidence type="ECO:0000256" key="10">
    <source>
        <dbReference type="ARBA" id="ARBA00022842"/>
    </source>
</evidence>
<keyword evidence="5" id="KW-0934">Plastid</keyword>
<evidence type="ECO:0000313" key="18">
    <source>
        <dbReference type="EMBL" id="KAF1940628.1"/>
    </source>
</evidence>
<feature type="compositionally biased region" description="Polar residues" evidence="16">
    <location>
        <begin position="457"/>
        <end position="474"/>
    </location>
</feature>
<dbReference type="PANTHER" id="PTHR10903:SF135">
    <property type="entry name" value="TRANSLOCASE OF CHLOROPLAST 120, CHLOROPLASTIC-RELATED"/>
    <property type="match status" value="1"/>
</dbReference>
<keyword evidence="9" id="KW-1002">Plastid outer membrane</keyword>
<evidence type="ECO:0000256" key="11">
    <source>
        <dbReference type="ARBA" id="ARBA00022927"/>
    </source>
</evidence>
<dbReference type="InterPro" id="IPR045058">
    <property type="entry name" value="GIMA/IAN/Toc"/>
</dbReference>
<evidence type="ECO:0000313" key="19">
    <source>
        <dbReference type="Proteomes" id="UP000800038"/>
    </source>
</evidence>
<dbReference type="EMBL" id="ML976060">
    <property type="protein sequence ID" value="KAF1940628.1"/>
    <property type="molecule type" value="Genomic_DNA"/>
</dbReference>
<protein>
    <recommendedName>
        <fullName evidence="17">G domain-containing protein</fullName>
    </recommendedName>
</protein>
<dbReference type="GO" id="GO:0016787">
    <property type="term" value="F:hydrolase activity"/>
    <property type="evidence" value="ECO:0007669"/>
    <property type="project" value="UniProtKB-KW"/>
</dbReference>
<dbReference type="Gene3D" id="3.40.50.300">
    <property type="entry name" value="P-loop containing nucleotide triphosphate hydrolases"/>
    <property type="match status" value="2"/>
</dbReference>